<sequence length="118" mass="13591">MQPVSLREKFAQFQEHWSPKTVGELNGQAVRLVKFQGEFVWHHHEDEDEMFLVVQGRFRMDFRDHACWLSEGEFLIVPRGVEHRPVADEEVHVLLFEPVTTINTGNAGGDLTAPTTHL</sequence>
<gene>
    <name evidence="2" type="ORF">IRI77_21780</name>
</gene>
<dbReference type="Proteomes" id="UP000593892">
    <property type="component" value="Chromosome"/>
</dbReference>
<dbReference type="AlphaFoldDB" id="A0A7S7NKT7"/>
<dbReference type="InterPro" id="IPR011051">
    <property type="entry name" value="RmlC_Cupin_sf"/>
</dbReference>
<dbReference type="Gene3D" id="2.60.120.10">
    <property type="entry name" value="Jelly Rolls"/>
    <property type="match status" value="1"/>
</dbReference>
<dbReference type="PANTHER" id="PTHR36114:SF1">
    <property type="entry name" value="16.7 KDA PROTEIN IN WHIE LOCUS"/>
    <property type="match status" value="1"/>
</dbReference>
<evidence type="ECO:0000313" key="3">
    <source>
        <dbReference type="Proteomes" id="UP000593892"/>
    </source>
</evidence>
<protein>
    <submittedName>
        <fullName evidence="2">Cupin domain-containing protein</fullName>
    </submittedName>
</protein>
<keyword evidence="3" id="KW-1185">Reference proteome</keyword>
<dbReference type="PANTHER" id="PTHR36114">
    <property type="entry name" value="16.7 KDA PROTEIN IN WHIE LOCUS"/>
    <property type="match status" value="1"/>
</dbReference>
<dbReference type="CDD" id="cd02226">
    <property type="entry name" value="cupin_YdbB-like"/>
    <property type="match status" value="1"/>
</dbReference>
<dbReference type="Pfam" id="PF07883">
    <property type="entry name" value="Cupin_2"/>
    <property type="match status" value="1"/>
</dbReference>
<dbReference type="RefSeq" id="WP_194447122.1">
    <property type="nucleotide sequence ID" value="NZ_CP063849.1"/>
</dbReference>
<dbReference type="EMBL" id="CP063849">
    <property type="protein sequence ID" value="QOY85452.1"/>
    <property type="molecule type" value="Genomic_DNA"/>
</dbReference>
<dbReference type="InterPro" id="IPR013096">
    <property type="entry name" value="Cupin_2"/>
</dbReference>
<feature type="domain" description="Cupin type-2" evidence="1">
    <location>
        <begin position="37"/>
        <end position="94"/>
    </location>
</feature>
<dbReference type="InterPro" id="IPR014710">
    <property type="entry name" value="RmlC-like_jellyroll"/>
</dbReference>
<dbReference type="InterPro" id="IPR052044">
    <property type="entry name" value="PKS_Associated_Protein"/>
</dbReference>
<accession>A0A7S7NKT7</accession>
<evidence type="ECO:0000259" key="1">
    <source>
        <dbReference type="Pfam" id="PF07883"/>
    </source>
</evidence>
<proteinExistence type="predicted"/>
<reference evidence="2 3" key="1">
    <citation type="submission" date="2020-10" db="EMBL/GenBank/DDBJ databases">
        <title>Complete genome sequence of Paludibaculum fermentans P105T, a facultatively anaerobic acidobacterium capable of dissimilatory Fe(III) reduction.</title>
        <authorList>
            <person name="Dedysh S.N."/>
            <person name="Beletsky A.V."/>
            <person name="Kulichevskaya I.S."/>
            <person name="Mardanov A.V."/>
            <person name="Ravin N.V."/>
        </authorList>
    </citation>
    <scope>NUCLEOTIDE SEQUENCE [LARGE SCALE GENOMIC DNA]</scope>
    <source>
        <strain evidence="2 3">P105</strain>
    </source>
</reference>
<dbReference type="SUPFAM" id="SSF51182">
    <property type="entry name" value="RmlC-like cupins"/>
    <property type="match status" value="1"/>
</dbReference>
<name>A0A7S7NKT7_PALFE</name>
<evidence type="ECO:0000313" key="2">
    <source>
        <dbReference type="EMBL" id="QOY85452.1"/>
    </source>
</evidence>
<dbReference type="KEGG" id="pfer:IRI77_21780"/>
<organism evidence="2 3">
    <name type="scientific">Paludibaculum fermentans</name>
    <dbReference type="NCBI Taxonomy" id="1473598"/>
    <lineage>
        <taxon>Bacteria</taxon>
        <taxon>Pseudomonadati</taxon>
        <taxon>Acidobacteriota</taxon>
        <taxon>Terriglobia</taxon>
        <taxon>Bryobacterales</taxon>
        <taxon>Bryobacteraceae</taxon>
        <taxon>Paludibaculum</taxon>
    </lineage>
</organism>